<dbReference type="SMART" id="SM00422">
    <property type="entry name" value="HTH_MERR"/>
    <property type="match status" value="1"/>
</dbReference>
<keyword evidence="4" id="KW-0804">Transcription</keyword>
<dbReference type="PANTHER" id="PTHR30204:SF90">
    <property type="entry name" value="HTH-TYPE TRANSCRIPTIONAL ACTIVATOR MTA"/>
    <property type="match status" value="1"/>
</dbReference>
<accession>A0A3A0W9Q7</accession>
<dbReference type="Gene3D" id="1.10.1660.10">
    <property type="match status" value="1"/>
</dbReference>
<name>A0A3A0W9Q7_STAGA</name>
<dbReference type="Pfam" id="PF13411">
    <property type="entry name" value="MerR_1"/>
    <property type="match status" value="1"/>
</dbReference>
<dbReference type="OrthoDB" id="9814833at2"/>
<gene>
    <name evidence="6" type="ORF">BUZ14_01755</name>
</gene>
<proteinExistence type="predicted"/>
<evidence type="ECO:0000313" key="6">
    <source>
        <dbReference type="EMBL" id="RIP37302.1"/>
    </source>
</evidence>
<evidence type="ECO:0000256" key="3">
    <source>
        <dbReference type="ARBA" id="ARBA00023159"/>
    </source>
</evidence>
<dbReference type="Gene3D" id="1.10.490.50">
    <property type="entry name" value="Antibiotic binding domain of TipA-like multidrug resistance regulators"/>
    <property type="match status" value="1"/>
</dbReference>
<dbReference type="Proteomes" id="UP000265541">
    <property type="component" value="Unassembled WGS sequence"/>
</dbReference>
<comment type="caution">
    <text evidence="6">The sequence shown here is derived from an EMBL/GenBank/DDBJ whole genome shotgun (WGS) entry which is preliminary data.</text>
</comment>
<dbReference type="GO" id="GO:0003677">
    <property type="term" value="F:DNA binding"/>
    <property type="evidence" value="ECO:0007669"/>
    <property type="project" value="UniProtKB-KW"/>
</dbReference>
<dbReference type="SUPFAM" id="SSF89082">
    <property type="entry name" value="Antibiotic binding domain of TipA-like multidrug resistance regulators"/>
    <property type="match status" value="1"/>
</dbReference>
<sequence>MEYTIGQLATLSNVTTRTLRYYDQIELLKPNHINDSGYRIYTSEEVDKLQQIVFFRELDVSIVDIINILNSSQFNQLEALSNHAIKLKAKRDRIDNILKNVEKTIASKKGELYMTDKEKFEGFKEQLIHENEEKYGTQIRSDYGDETIDNSNYKFQSMTQEDYESFKRLEQEIIEQLIEATHTGNPSSRLAHQLVEKHKQWLMYTWNNYTEVAHAGLAEIYISDDSFSSYYDQHVEGGAQFLRDAIIHYLDRAN</sequence>
<dbReference type="PANTHER" id="PTHR30204">
    <property type="entry name" value="REDOX-CYCLING DRUG-SENSING TRANSCRIPTIONAL ACTIVATOR SOXR"/>
    <property type="match status" value="1"/>
</dbReference>
<dbReference type="InterPro" id="IPR012925">
    <property type="entry name" value="TipAS_dom"/>
</dbReference>
<dbReference type="PROSITE" id="PS50937">
    <property type="entry name" value="HTH_MERR_2"/>
    <property type="match status" value="1"/>
</dbReference>
<dbReference type="GO" id="GO:0003700">
    <property type="term" value="F:DNA-binding transcription factor activity"/>
    <property type="evidence" value="ECO:0007669"/>
    <property type="project" value="InterPro"/>
</dbReference>
<dbReference type="EMBL" id="QYJN01000001">
    <property type="protein sequence ID" value="RIP37302.1"/>
    <property type="molecule type" value="Genomic_DNA"/>
</dbReference>
<dbReference type="InterPro" id="IPR000551">
    <property type="entry name" value="MerR-type_HTH_dom"/>
</dbReference>
<dbReference type="InterPro" id="IPR047057">
    <property type="entry name" value="MerR_fam"/>
</dbReference>
<protein>
    <submittedName>
        <fullName evidence="6">MerR family transcriptional regulator</fullName>
    </submittedName>
</protein>
<evidence type="ECO:0000313" key="7">
    <source>
        <dbReference type="Proteomes" id="UP000265541"/>
    </source>
</evidence>
<reference evidence="6 7" key="1">
    <citation type="journal article" date="2016" name="Front. Microbiol.">
        <title>Comprehensive Phylogenetic Analysis of Bovine Non-aureus Staphylococci Species Based on Whole-Genome Sequencing.</title>
        <authorList>
            <person name="Naushad S."/>
            <person name="Barkema H.W."/>
            <person name="Luby C."/>
            <person name="Condas L.A."/>
            <person name="Nobrega D.B."/>
            <person name="Carson D.A."/>
            <person name="De Buck J."/>
        </authorList>
    </citation>
    <scope>NUCLEOTIDE SEQUENCE [LARGE SCALE GENOMIC DNA]</scope>
    <source>
        <strain evidence="6 7">SNUC 4781</strain>
    </source>
</reference>
<dbReference type="AlphaFoldDB" id="A0A3A0W9Q7"/>
<keyword evidence="1" id="KW-0805">Transcription regulation</keyword>
<keyword evidence="2" id="KW-0238">DNA-binding</keyword>
<dbReference type="RefSeq" id="WP_119484116.1">
    <property type="nucleotide sequence ID" value="NZ_QYJN01000001.1"/>
</dbReference>
<evidence type="ECO:0000259" key="5">
    <source>
        <dbReference type="PROSITE" id="PS50937"/>
    </source>
</evidence>
<dbReference type="CDD" id="cd01106">
    <property type="entry name" value="HTH_TipAL-Mta"/>
    <property type="match status" value="1"/>
</dbReference>
<evidence type="ECO:0000256" key="2">
    <source>
        <dbReference type="ARBA" id="ARBA00023125"/>
    </source>
</evidence>
<keyword evidence="3" id="KW-0010">Activator</keyword>
<dbReference type="InterPro" id="IPR036244">
    <property type="entry name" value="TipA-like_antibiotic-bd"/>
</dbReference>
<dbReference type="SUPFAM" id="SSF46955">
    <property type="entry name" value="Putative DNA-binding domain"/>
    <property type="match status" value="1"/>
</dbReference>
<organism evidence="6 7">
    <name type="scientific">Staphylococcus gallinarum</name>
    <dbReference type="NCBI Taxonomy" id="1293"/>
    <lineage>
        <taxon>Bacteria</taxon>
        <taxon>Bacillati</taxon>
        <taxon>Bacillota</taxon>
        <taxon>Bacilli</taxon>
        <taxon>Bacillales</taxon>
        <taxon>Staphylococcaceae</taxon>
        <taxon>Staphylococcus</taxon>
    </lineage>
</organism>
<evidence type="ECO:0000256" key="1">
    <source>
        <dbReference type="ARBA" id="ARBA00023015"/>
    </source>
</evidence>
<evidence type="ECO:0000256" key="4">
    <source>
        <dbReference type="ARBA" id="ARBA00023163"/>
    </source>
</evidence>
<feature type="domain" description="HTH merR-type" evidence="5">
    <location>
        <begin position="1"/>
        <end position="71"/>
    </location>
</feature>
<dbReference type="Pfam" id="PF07739">
    <property type="entry name" value="TipAS"/>
    <property type="match status" value="1"/>
</dbReference>
<dbReference type="InterPro" id="IPR009061">
    <property type="entry name" value="DNA-bd_dom_put_sf"/>
</dbReference>